<evidence type="ECO:0000256" key="1">
    <source>
        <dbReference type="SAM" id="MobiDB-lite"/>
    </source>
</evidence>
<comment type="caution">
    <text evidence="2">The sequence shown here is derived from an EMBL/GenBank/DDBJ whole genome shotgun (WGS) entry which is preliminary data.</text>
</comment>
<dbReference type="EMBL" id="MVBM01000002">
    <property type="protein sequence ID" value="OOK78852.1"/>
    <property type="molecule type" value="Genomic_DNA"/>
</dbReference>
<feature type="region of interest" description="Disordered" evidence="1">
    <location>
        <begin position="126"/>
        <end position="151"/>
    </location>
</feature>
<reference evidence="2 3" key="1">
    <citation type="submission" date="2017-02" db="EMBL/GenBank/DDBJ databases">
        <title>Complete genome sequences of Mycobacterium kansasii strains isolated from rhesus macaques.</title>
        <authorList>
            <person name="Panda A."/>
            <person name="Nagaraj S."/>
            <person name="Zhao X."/>
            <person name="Tettelin H."/>
            <person name="Detolla L.J."/>
        </authorList>
    </citation>
    <scope>NUCLEOTIDE SEQUENCE [LARGE SCALE GENOMIC DNA]</scope>
    <source>
        <strain evidence="2 3">11-3813</strain>
    </source>
</reference>
<sequence length="167" mass="18381">MSAAVELFAAPACDLPDADGVEAADLTPDEAEAITSRIRRWANSFPVEDVVRAFRGRIWVALAYDSWAEWCECELGGLKLPVPQRREIVSELAGAGMSNVAIGDAIGMNEITVRRDLATSTNVDVDEPRTTLGQDGRERSYPQPETPRARTGASRYLVLRRTCDTLW</sequence>
<protein>
    <submittedName>
        <fullName evidence="2">Uncharacterized protein</fullName>
    </submittedName>
</protein>
<proteinExistence type="predicted"/>
<name>A0A1V3XI73_MYCKA</name>
<dbReference type="Proteomes" id="UP000189229">
    <property type="component" value="Unassembled WGS sequence"/>
</dbReference>
<gene>
    <name evidence="2" type="ORF">BZL30_1980</name>
</gene>
<evidence type="ECO:0000313" key="3">
    <source>
        <dbReference type="Proteomes" id="UP000189229"/>
    </source>
</evidence>
<organism evidence="2 3">
    <name type="scientific">Mycobacterium kansasii</name>
    <dbReference type="NCBI Taxonomy" id="1768"/>
    <lineage>
        <taxon>Bacteria</taxon>
        <taxon>Bacillati</taxon>
        <taxon>Actinomycetota</taxon>
        <taxon>Actinomycetes</taxon>
        <taxon>Mycobacteriales</taxon>
        <taxon>Mycobacteriaceae</taxon>
        <taxon>Mycobacterium</taxon>
    </lineage>
</organism>
<dbReference type="AlphaFoldDB" id="A0A1V3XI73"/>
<accession>A0A1V3XI73</accession>
<evidence type="ECO:0000313" key="2">
    <source>
        <dbReference type="EMBL" id="OOK78852.1"/>
    </source>
</evidence>